<dbReference type="InterPro" id="IPR013324">
    <property type="entry name" value="RNA_pol_sigma_r3/r4-like"/>
</dbReference>
<dbReference type="NCBIfam" id="TIGR02937">
    <property type="entry name" value="sigma70-ECF"/>
    <property type="match status" value="1"/>
</dbReference>
<dbReference type="SUPFAM" id="SSF88946">
    <property type="entry name" value="Sigma2 domain of RNA polymerase sigma factors"/>
    <property type="match status" value="1"/>
</dbReference>
<dbReference type="RefSeq" id="WP_264142319.1">
    <property type="nucleotide sequence ID" value="NZ_JAOYEY010000032.1"/>
</dbReference>
<dbReference type="InterPro" id="IPR036388">
    <property type="entry name" value="WH-like_DNA-bd_sf"/>
</dbReference>
<evidence type="ECO:0000313" key="9">
    <source>
        <dbReference type="Proteomes" id="UP001526147"/>
    </source>
</evidence>
<dbReference type="EMBL" id="JAOYEY010000032">
    <property type="protein sequence ID" value="MCV9885554.1"/>
    <property type="molecule type" value="Genomic_DNA"/>
</dbReference>
<evidence type="ECO:0000259" key="6">
    <source>
        <dbReference type="Pfam" id="PF04542"/>
    </source>
</evidence>
<dbReference type="InterPro" id="IPR007627">
    <property type="entry name" value="RNA_pol_sigma70_r2"/>
</dbReference>
<evidence type="ECO:0000256" key="1">
    <source>
        <dbReference type="ARBA" id="ARBA00010641"/>
    </source>
</evidence>
<evidence type="ECO:0000313" key="8">
    <source>
        <dbReference type="EMBL" id="MCV9885554.1"/>
    </source>
</evidence>
<dbReference type="PANTHER" id="PTHR43133">
    <property type="entry name" value="RNA POLYMERASE ECF-TYPE SIGMA FACTO"/>
    <property type="match status" value="1"/>
</dbReference>
<sequence length="178" mass="21321">MKCTDEDEFMWWYEEYSVSLFKYIFSMVQESQTAEDILQETFLKAYQYQIHINDKNKVRNFLFRIAHNCTMDFFRKESKIRRLLNGLSKETKVYPSAEKIVEVKEESKRLLDALNGLKVAQKKVILLRKVQGFSIRETAEILNWTESKVKTTLHRANKNLEKLLLKEEDYEEITSFTR</sequence>
<dbReference type="Gene3D" id="1.10.1740.10">
    <property type="match status" value="1"/>
</dbReference>
<keyword evidence="2" id="KW-0805">Transcription regulation</keyword>
<protein>
    <submittedName>
        <fullName evidence="8">RNA polymerase sigma factor</fullName>
    </submittedName>
</protein>
<keyword evidence="4" id="KW-0238">DNA-binding</keyword>
<evidence type="ECO:0000256" key="2">
    <source>
        <dbReference type="ARBA" id="ARBA00023015"/>
    </source>
</evidence>
<reference evidence="8 9" key="1">
    <citation type="submission" date="2022-10" db="EMBL/GenBank/DDBJ databases">
        <title>Draft genome assembly of moderately radiation resistant bacterium Metabacillus halosaccharovorans.</title>
        <authorList>
            <person name="Pal S."/>
            <person name="Gopinathan A."/>
        </authorList>
    </citation>
    <scope>NUCLEOTIDE SEQUENCE [LARGE SCALE GENOMIC DNA]</scope>
    <source>
        <strain evidence="8 9">VITHBRA001</strain>
    </source>
</reference>
<dbReference type="Pfam" id="PF04542">
    <property type="entry name" value="Sigma70_r2"/>
    <property type="match status" value="1"/>
</dbReference>
<organism evidence="8 9">
    <name type="scientific">Metabacillus halosaccharovorans</name>
    <dbReference type="NCBI Taxonomy" id="930124"/>
    <lineage>
        <taxon>Bacteria</taxon>
        <taxon>Bacillati</taxon>
        <taxon>Bacillota</taxon>
        <taxon>Bacilli</taxon>
        <taxon>Bacillales</taxon>
        <taxon>Bacillaceae</taxon>
        <taxon>Metabacillus</taxon>
    </lineage>
</organism>
<dbReference type="InterPro" id="IPR039425">
    <property type="entry name" value="RNA_pol_sigma-70-like"/>
</dbReference>
<evidence type="ECO:0000256" key="3">
    <source>
        <dbReference type="ARBA" id="ARBA00023082"/>
    </source>
</evidence>
<dbReference type="InterPro" id="IPR013249">
    <property type="entry name" value="RNA_pol_sigma70_r4_t2"/>
</dbReference>
<comment type="caution">
    <text evidence="8">The sequence shown here is derived from an EMBL/GenBank/DDBJ whole genome shotgun (WGS) entry which is preliminary data.</text>
</comment>
<evidence type="ECO:0000256" key="4">
    <source>
        <dbReference type="ARBA" id="ARBA00023125"/>
    </source>
</evidence>
<keyword evidence="5" id="KW-0804">Transcription</keyword>
<dbReference type="PANTHER" id="PTHR43133:SF8">
    <property type="entry name" value="RNA POLYMERASE SIGMA FACTOR HI_1459-RELATED"/>
    <property type="match status" value="1"/>
</dbReference>
<comment type="similarity">
    <text evidence="1">Belongs to the sigma-70 factor family. ECF subfamily.</text>
</comment>
<keyword evidence="3" id="KW-0731">Sigma factor</keyword>
<accession>A0ABT3DER4</accession>
<gene>
    <name evidence="8" type="ORF">OIH86_07800</name>
</gene>
<dbReference type="CDD" id="cd06171">
    <property type="entry name" value="Sigma70_r4"/>
    <property type="match status" value="1"/>
</dbReference>
<evidence type="ECO:0000256" key="5">
    <source>
        <dbReference type="ARBA" id="ARBA00023163"/>
    </source>
</evidence>
<evidence type="ECO:0000259" key="7">
    <source>
        <dbReference type="Pfam" id="PF08281"/>
    </source>
</evidence>
<dbReference type="Gene3D" id="1.10.10.10">
    <property type="entry name" value="Winged helix-like DNA-binding domain superfamily/Winged helix DNA-binding domain"/>
    <property type="match status" value="1"/>
</dbReference>
<dbReference type="SUPFAM" id="SSF88659">
    <property type="entry name" value="Sigma3 and sigma4 domains of RNA polymerase sigma factors"/>
    <property type="match status" value="1"/>
</dbReference>
<name>A0ABT3DER4_9BACI</name>
<dbReference type="InterPro" id="IPR014284">
    <property type="entry name" value="RNA_pol_sigma-70_dom"/>
</dbReference>
<dbReference type="InterPro" id="IPR013325">
    <property type="entry name" value="RNA_pol_sigma_r2"/>
</dbReference>
<dbReference type="Pfam" id="PF08281">
    <property type="entry name" value="Sigma70_r4_2"/>
    <property type="match status" value="1"/>
</dbReference>
<keyword evidence="9" id="KW-1185">Reference proteome</keyword>
<feature type="domain" description="RNA polymerase sigma factor 70 region 4 type 2" evidence="7">
    <location>
        <begin position="108"/>
        <end position="158"/>
    </location>
</feature>
<dbReference type="Proteomes" id="UP001526147">
    <property type="component" value="Unassembled WGS sequence"/>
</dbReference>
<proteinExistence type="inferred from homology"/>
<feature type="domain" description="RNA polymerase sigma-70 region 2" evidence="6">
    <location>
        <begin position="13"/>
        <end position="79"/>
    </location>
</feature>